<evidence type="ECO:0000313" key="1">
    <source>
        <dbReference type="EMBL" id="RIA99869.1"/>
    </source>
</evidence>
<dbReference type="Gene3D" id="3.80.10.10">
    <property type="entry name" value="Ribonuclease Inhibitor"/>
    <property type="match status" value="2"/>
</dbReference>
<dbReference type="PANTHER" id="PTHR24114:SF2">
    <property type="entry name" value="F-BOX DOMAIN-CONTAINING PROTEIN-RELATED"/>
    <property type="match status" value="1"/>
</dbReference>
<evidence type="ECO:0000313" key="2">
    <source>
        <dbReference type="Proteomes" id="UP000266673"/>
    </source>
</evidence>
<feature type="non-terminal residue" evidence="1">
    <location>
        <position position="301"/>
    </location>
</feature>
<dbReference type="CDD" id="cd09917">
    <property type="entry name" value="F-box_SF"/>
    <property type="match status" value="1"/>
</dbReference>
<dbReference type="PANTHER" id="PTHR24114">
    <property type="entry name" value="LEUCINE RICH REPEAT FAMILY PROTEIN"/>
    <property type="match status" value="1"/>
</dbReference>
<dbReference type="InterPro" id="IPR052394">
    <property type="entry name" value="LRR-containing"/>
</dbReference>
<organism evidence="1 2">
    <name type="scientific">Gigaspora rosea</name>
    <dbReference type="NCBI Taxonomy" id="44941"/>
    <lineage>
        <taxon>Eukaryota</taxon>
        <taxon>Fungi</taxon>
        <taxon>Fungi incertae sedis</taxon>
        <taxon>Mucoromycota</taxon>
        <taxon>Glomeromycotina</taxon>
        <taxon>Glomeromycetes</taxon>
        <taxon>Diversisporales</taxon>
        <taxon>Gigasporaceae</taxon>
        <taxon>Gigaspora</taxon>
    </lineage>
</organism>
<reference evidence="1 2" key="1">
    <citation type="submission" date="2018-06" db="EMBL/GenBank/DDBJ databases">
        <title>Comparative genomics reveals the genomic features of Rhizophagus irregularis, R. cerebriforme, R. diaphanum and Gigaspora rosea, and their symbiotic lifestyle signature.</title>
        <authorList>
            <person name="Morin E."/>
            <person name="San Clemente H."/>
            <person name="Chen E.C.H."/>
            <person name="De La Providencia I."/>
            <person name="Hainaut M."/>
            <person name="Kuo A."/>
            <person name="Kohler A."/>
            <person name="Murat C."/>
            <person name="Tang N."/>
            <person name="Roy S."/>
            <person name="Loubradou J."/>
            <person name="Henrissat B."/>
            <person name="Grigoriev I.V."/>
            <person name="Corradi N."/>
            <person name="Roux C."/>
            <person name="Martin F.M."/>
        </authorList>
    </citation>
    <scope>NUCLEOTIDE SEQUENCE [LARGE SCALE GENOMIC DNA]</scope>
    <source>
        <strain evidence="1 2">DAOM 194757</strain>
    </source>
</reference>
<proteinExistence type="predicted"/>
<accession>A0A397TR16</accession>
<dbReference type="InterPro" id="IPR032675">
    <property type="entry name" value="LRR_dom_sf"/>
</dbReference>
<keyword evidence="2" id="KW-1185">Reference proteome</keyword>
<comment type="caution">
    <text evidence="1">The sequence shown here is derived from an EMBL/GenBank/DDBJ whole genome shotgun (WGS) entry which is preliminary data.</text>
</comment>
<name>A0A397TR16_9GLOM</name>
<dbReference type="SMART" id="SM00368">
    <property type="entry name" value="LRR_RI"/>
    <property type="match status" value="2"/>
</dbReference>
<dbReference type="InterPro" id="IPR001611">
    <property type="entry name" value="Leu-rich_rpt"/>
</dbReference>
<dbReference type="Pfam" id="PF13516">
    <property type="entry name" value="LRR_6"/>
    <property type="match status" value="2"/>
</dbReference>
<dbReference type="Proteomes" id="UP000266673">
    <property type="component" value="Unassembled WGS sequence"/>
</dbReference>
<sequence>MIPLPNECLFEIFTYLRAYYRCLFSCLLVNRQWCMNVVPILWSSPLSYFEDKRLIRIYLLSLNDEEQAPLIPLKIMPLNNQKPLFQYTTYTRYICCYGLIQGIVNFLNCDEYNKPCSLYEKVQVIKCSLITMFLRTSRKLEYLSIQGLINNKIMNSLTGYFYENSSVTHLNFYKNQFNFEEINALAEVLYKDTTLNSLSFNNINLGTEGIKIITNALCENKTLVSFSYRYSQLNFEEVKAFAEVLSKNTFLTSLDLRKNQLGPEAGKILANALCKNNVLTLLDLNNNKLGHEGGKVLAEAL</sequence>
<protein>
    <submittedName>
        <fullName evidence="1">Uncharacterized protein</fullName>
    </submittedName>
</protein>
<gene>
    <name evidence="1" type="ORF">C2G38_2237030</name>
</gene>
<dbReference type="OrthoDB" id="2338937at2759"/>
<dbReference type="AlphaFoldDB" id="A0A397TR16"/>
<dbReference type="SUPFAM" id="SSF52047">
    <property type="entry name" value="RNI-like"/>
    <property type="match status" value="1"/>
</dbReference>
<dbReference type="EMBL" id="QKWP01006642">
    <property type="protein sequence ID" value="RIA99869.1"/>
    <property type="molecule type" value="Genomic_DNA"/>
</dbReference>